<dbReference type="Proteomes" id="UP000295388">
    <property type="component" value="Unassembled WGS sequence"/>
</dbReference>
<keyword evidence="2" id="KW-0378">Hydrolase</keyword>
<dbReference type="InterPro" id="IPR000086">
    <property type="entry name" value="NUDIX_hydrolase_dom"/>
</dbReference>
<dbReference type="CDD" id="cd03424">
    <property type="entry name" value="NUDIX_ADPRase_Nudt5_UGPPase_Nudt14"/>
    <property type="match status" value="1"/>
</dbReference>
<dbReference type="PANTHER" id="PTHR11839">
    <property type="entry name" value="UDP/ADP-SUGAR PYROPHOSPHATASE"/>
    <property type="match status" value="1"/>
</dbReference>
<dbReference type="Pfam" id="PF00293">
    <property type="entry name" value="NUDIX"/>
    <property type="match status" value="1"/>
</dbReference>
<dbReference type="EMBL" id="SNWQ01000008">
    <property type="protein sequence ID" value="TDO47903.1"/>
    <property type="molecule type" value="Genomic_DNA"/>
</dbReference>
<accession>A0A4R6KCN2</accession>
<protein>
    <submittedName>
        <fullName evidence="4">ADP-ribose pyrophosphatase</fullName>
    </submittedName>
</protein>
<feature type="domain" description="Nudix hydrolase" evidence="3">
    <location>
        <begin position="34"/>
        <end position="167"/>
    </location>
</feature>
<name>A0A4R6KCN2_9ACTN</name>
<evidence type="ECO:0000259" key="3">
    <source>
        <dbReference type="PROSITE" id="PS51462"/>
    </source>
</evidence>
<evidence type="ECO:0000256" key="1">
    <source>
        <dbReference type="ARBA" id="ARBA00001946"/>
    </source>
</evidence>
<keyword evidence="5" id="KW-1185">Reference proteome</keyword>
<comment type="caution">
    <text evidence="4">The sequence shown here is derived from an EMBL/GenBank/DDBJ whole genome shotgun (WGS) entry which is preliminary data.</text>
</comment>
<comment type="cofactor">
    <cofactor evidence="1">
        <name>Mg(2+)</name>
        <dbReference type="ChEBI" id="CHEBI:18420"/>
    </cofactor>
</comment>
<evidence type="ECO:0000313" key="5">
    <source>
        <dbReference type="Proteomes" id="UP000295388"/>
    </source>
</evidence>
<dbReference type="InterPro" id="IPR015797">
    <property type="entry name" value="NUDIX_hydrolase-like_dom_sf"/>
</dbReference>
<evidence type="ECO:0000256" key="2">
    <source>
        <dbReference type="ARBA" id="ARBA00022801"/>
    </source>
</evidence>
<dbReference type="AlphaFoldDB" id="A0A4R6KCN2"/>
<reference evidence="4 5" key="1">
    <citation type="submission" date="2019-03" db="EMBL/GenBank/DDBJ databases">
        <title>Genomic Encyclopedia of Type Strains, Phase III (KMG-III): the genomes of soil and plant-associated and newly described type strains.</title>
        <authorList>
            <person name="Whitman W."/>
        </authorList>
    </citation>
    <scope>NUCLEOTIDE SEQUENCE [LARGE SCALE GENOMIC DNA]</scope>
    <source>
        <strain evidence="4 5">VKM Ac-2527</strain>
    </source>
</reference>
<sequence>MLLADEPGYDGFLTVRRRLYRLPDGREADWDVFGPRLAAGIDSGITVLPLTAEGRIVTVRLFRAGPDGVVTNLPGGLIDPREEPGAAGRRELEEETGYTCESIEVVGWHWQGASSIYRKFVAIARGCRPDGKQSLDEFEDCVPVELTVDEFRAELRTPGAMTGVDAAYVALDHAALL</sequence>
<dbReference type="GO" id="GO:0019693">
    <property type="term" value="P:ribose phosphate metabolic process"/>
    <property type="evidence" value="ECO:0007669"/>
    <property type="project" value="TreeGrafter"/>
</dbReference>
<dbReference type="PROSITE" id="PS51462">
    <property type="entry name" value="NUDIX"/>
    <property type="match status" value="1"/>
</dbReference>
<dbReference type="GO" id="GO:0005829">
    <property type="term" value="C:cytosol"/>
    <property type="evidence" value="ECO:0007669"/>
    <property type="project" value="TreeGrafter"/>
</dbReference>
<evidence type="ECO:0000313" key="4">
    <source>
        <dbReference type="EMBL" id="TDO47903.1"/>
    </source>
</evidence>
<organism evidence="4 5">
    <name type="scientific">Kribbella caucasensis</name>
    <dbReference type="NCBI Taxonomy" id="2512215"/>
    <lineage>
        <taxon>Bacteria</taxon>
        <taxon>Bacillati</taxon>
        <taxon>Actinomycetota</taxon>
        <taxon>Actinomycetes</taxon>
        <taxon>Propionibacteriales</taxon>
        <taxon>Kribbellaceae</taxon>
        <taxon>Kribbella</taxon>
    </lineage>
</organism>
<dbReference type="GO" id="GO:0016787">
    <property type="term" value="F:hydrolase activity"/>
    <property type="evidence" value="ECO:0007669"/>
    <property type="project" value="UniProtKB-KW"/>
</dbReference>
<dbReference type="PANTHER" id="PTHR11839:SF18">
    <property type="entry name" value="NUDIX HYDROLASE DOMAIN-CONTAINING PROTEIN"/>
    <property type="match status" value="1"/>
</dbReference>
<dbReference type="SUPFAM" id="SSF55811">
    <property type="entry name" value="Nudix"/>
    <property type="match status" value="1"/>
</dbReference>
<dbReference type="GO" id="GO:0006753">
    <property type="term" value="P:nucleoside phosphate metabolic process"/>
    <property type="evidence" value="ECO:0007669"/>
    <property type="project" value="TreeGrafter"/>
</dbReference>
<gene>
    <name evidence="4" type="ORF">EV643_108219</name>
</gene>
<dbReference type="Gene3D" id="3.90.79.10">
    <property type="entry name" value="Nucleoside Triphosphate Pyrophosphohydrolase"/>
    <property type="match status" value="1"/>
</dbReference>
<proteinExistence type="predicted"/>